<gene>
    <name evidence="2" type="ORF">LtaPh_2011500</name>
</gene>
<evidence type="ECO:0000313" key="2">
    <source>
        <dbReference type="EMBL" id="GET88173.1"/>
    </source>
</evidence>
<evidence type="ECO:0000256" key="1">
    <source>
        <dbReference type="SAM" id="MobiDB-lite"/>
    </source>
</evidence>
<comment type="caution">
    <text evidence="2">The sequence shown here is derived from an EMBL/GenBank/DDBJ whole genome shotgun (WGS) entry which is preliminary data.</text>
</comment>
<dbReference type="AlphaFoldDB" id="A0A640KEZ4"/>
<dbReference type="SUPFAM" id="SSF53474">
    <property type="entry name" value="alpha/beta-Hydrolases"/>
    <property type="match status" value="1"/>
</dbReference>
<organism evidence="2 3">
    <name type="scientific">Leishmania tarentolae</name>
    <name type="common">Sauroleishmania tarentolae</name>
    <dbReference type="NCBI Taxonomy" id="5689"/>
    <lineage>
        <taxon>Eukaryota</taxon>
        <taxon>Discoba</taxon>
        <taxon>Euglenozoa</taxon>
        <taxon>Kinetoplastea</taxon>
        <taxon>Metakinetoplastina</taxon>
        <taxon>Trypanosomatida</taxon>
        <taxon>Trypanosomatidae</taxon>
        <taxon>Leishmaniinae</taxon>
        <taxon>Leishmania</taxon>
        <taxon>lizard Leishmania</taxon>
    </lineage>
</organism>
<reference evidence="2" key="1">
    <citation type="submission" date="2019-11" db="EMBL/GenBank/DDBJ databases">
        <title>Leishmania tarentolae CDS.</title>
        <authorList>
            <person name="Goto Y."/>
            <person name="Yamagishi J."/>
        </authorList>
    </citation>
    <scope>NUCLEOTIDE SEQUENCE [LARGE SCALE GENOMIC DNA]</scope>
    <source>
        <strain evidence="2">Parrot Tar II</strain>
    </source>
</reference>
<dbReference type="Gene3D" id="3.40.50.1820">
    <property type="entry name" value="alpha/beta hydrolase"/>
    <property type="match status" value="1"/>
</dbReference>
<accession>A0A640KEZ4</accession>
<keyword evidence="3" id="KW-1185">Reference proteome</keyword>
<protein>
    <submittedName>
        <fullName evidence="2">Endo-1,4-beta-xylanase z-like protein</fullName>
    </submittedName>
</protein>
<dbReference type="Proteomes" id="UP000419144">
    <property type="component" value="Unassembled WGS sequence"/>
</dbReference>
<dbReference type="InterPro" id="IPR050583">
    <property type="entry name" value="Mycobacterial_A85_antigen"/>
</dbReference>
<dbReference type="VEuPathDB" id="TriTrypDB:LtaPh_2011500"/>
<name>A0A640KEZ4_LEITA</name>
<dbReference type="PANTHER" id="PTHR48098">
    <property type="entry name" value="ENTEROCHELIN ESTERASE-RELATED"/>
    <property type="match status" value="1"/>
</dbReference>
<evidence type="ECO:0000313" key="3">
    <source>
        <dbReference type="Proteomes" id="UP000419144"/>
    </source>
</evidence>
<dbReference type="EMBL" id="BLBS01000025">
    <property type="protein sequence ID" value="GET88173.1"/>
    <property type="molecule type" value="Genomic_DNA"/>
</dbReference>
<dbReference type="GO" id="GO:0045493">
    <property type="term" value="P:xylan catabolic process"/>
    <property type="evidence" value="ECO:0007669"/>
    <property type="project" value="UniProtKB-KW"/>
</dbReference>
<feature type="region of interest" description="Disordered" evidence="1">
    <location>
        <begin position="55"/>
        <end position="96"/>
    </location>
</feature>
<dbReference type="InterPro" id="IPR029058">
    <property type="entry name" value="AB_hydrolase_fold"/>
</dbReference>
<dbReference type="OrthoDB" id="2112891at2759"/>
<proteinExistence type="predicted"/>
<dbReference type="GO" id="GO:0016798">
    <property type="term" value="F:hydrolase activity, acting on glycosyl bonds"/>
    <property type="evidence" value="ECO:0007669"/>
    <property type="project" value="UniProtKB-KW"/>
</dbReference>
<sequence length="286" mass="31701">MSTPTGRQCVILMLDGPPCADAPPQHWIPAWIPAGKLHRHPSTEPEAMRLRHAALRGSRDDGPQRPDTLCNGHSRRDSCIHVSPPPPSHHKASSATRRHTVLHLLHDGREYAMNCVQQGKVNVTADNLISDGMTEIIIIMKSSMSTRPNGECSPCDTAQLCKELTVDITPYIDSRYRTEADRGSRAIASLHMGSIQASELCMIRYDLFAYASVFSGFLRCDPAAFQAAMKVLFRCIDDDTHHAALEADDALLAELSVTCKRRIYAGLHSWQVWRQAAVAFLSMLFS</sequence>